<evidence type="ECO:0000256" key="2">
    <source>
        <dbReference type="ARBA" id="ARBA00022857"/>
    </source>
</evidence>
<organism evidence="5 6">
    <name type="scientific">Monosporascus cannonballus</name>
    <dbReference type="NCBI Taxonomy" id="155416"/>
    <lineage>
        <taxon>Eukaryota</taxon>
        <taxon>Fungi</taxon>
        <taxon>Dikarya</taxon>
        <taxon>Ascomycota</taxon>
        <taxon>Pezizomycotina</taxon>
        <taxon>Sordariomycetes</taxon>
        <taxon>Xylariomycetidae</taxon>
        <taxon>Xylariales</taxon>
        <taxon>Xylariales incertae sedis</taxon>
        <taxon>Monosporascus</taxon>
    </lineage>
</organism>
<accession>A0ABY0HJ85</accession>
<gene>
    <name evidence="5" type="ORF">DL762_001919</name>
</gene>
<dbReference type="InterPro" id="IPR020904">
    <property type="entry name" value="Sc_DH/Rdtase_CS"/>
</dbReference>
<keyword evidence="2" id="KW-0521">NADP</keyword>
<dbReference type="SUPFAM" id="SSF51735">
    <property type="entry name" value="NAD(P)-binding Rossmann-fold domains"/>
    <property type="match status" value="1"/>
</dbReference>
<evidence type="ECO:0000313" key="6">
    <source>
        <dbReference type="Proteomes" id="UP000294003"/>
    </source>
</evidence>
<dbReference type="InterPro" id="IPR036691">
    <property type="entry name" value="Endo/exonu/phosph_ase_sf"/>
</dbReference>
<comment type="similarity">
    <text evidence="1">Belongs to the short-chain dehydrogenases/reductases (SDR) family.</text>
</comment>
<dbReference type="EMBL" id="QJNS01000035">
    <property type="protein sequence ID" value="RYO91839.1"/>
    <property type="molecule type" value="Genomic_DNA"/>
</dbReference>
<dbReference type="PRINTS" id="PR00080">
    <property type="entry name" value="SDRFAMILY"/>
</dbReference>
<comment type="caution">
    <text evidence="5">The sequence shown here is derived from an EMBL/GenBank/DDBJ whole genome shotgun (WGS) entry which is preliminary data.</text>
</comment>
<dbReference type="InterPro" id="IPR005135">
    <property type="entry name" value="Endo/exonuclease/phosphatase"/>
</dbReference>
<reference evidence="5 6" key="1">
    <citation type="submission" date="2018-06" db="EMBL/GenBank/DDBJ databases">
        <title>Complete Genomes of Monosporascus.</title>
        <authorList>
            <person name="Robinson A.J."/>
            <person name="Natvig D.O."/>
        </authorList>
    </citation>
    <scope>NUCLEOTIDE SEQUENCE [LARGE SCALE GENOMIC DNA]</scope>
    <source>
        <strain evidence="5 6">CBS 609.92</strain>
    </source>
</reference>
<evidence type="ECO:0000313" key="5">
    <source>
        <dbReference type="EMBL" id="RYO91839.1"/>
    </source>
</evidence>
<evidence type="ECO:0000259" key="4">
    <source>
        <dbReference type="Pfam" id="PF03372"/>
    </source>
</evidence>
<dbReference type="Pfam" id="PF00106">
    <property type="entry name" value="adh_short"/>
    <property type="match status" value="1"/>
</dbReference>
<feature type="region of interest" description="Disordered" evidence="3">
    <location>
        <begin position="75"/>
        <end position="96"/>
    </location>
</feature>
<evidence type="ECO:0000256" key="1">
    <source>
        <dbReference type="ARBA" id="ARBA00006484"/>
    </source>
</evidence>
<dbReference type="Pfam" id="PF03372">
    <property type="entry name" value="Exo_endo_phos"/>
    <property type="match status" value="1"/>
</dbReference>
<proteinExistence type="inferred from homology"/>
<dbReference type="PROSITE" id="PS00061">
    <property type="entry name" value="ADH_SHORT"/>
    <property type="match status" value="1"/>
</dbReference>
<dbReference type="PANTHER" id="PTHR42760:SF121">
    <property type="entry name" value="3-OXOACYL-(ACYL-CARRIER-PROTEIN) REDUCTASE"/>
    <property type="match status" value="1"/>
</dbReference>
<dbReference type="PANTHER" id="PTHR42760">
    <property type="entry name" value="SHORT-CHAIN DEHYDROGENASES/REDUCTASES FAMILY MEMBER"/>
    <property type="match status" value="1"/>
</dbReference>
<feature type="region of interest" description="Disordered" evidence="3">
    <location>
        <begin position="1"/>
        <end position="34"/>
    </location>
</feature>
<dbReference type="InterPro" id="IPR002347">
    <property type="entry name" value="SDR_fam"/>
</dbReference>
<feature type="region of interest" description="Disordered" evidence="3">
    <location>
        <begin position="249"/>
        <end position="280"/>
    </location>
</feature>
<dbReference type="Gene3D" id="3.40.50.720">
    <property type="entry name" value="NAD(P)-binding Rossmann-like Domain"/>
    <property type="match status" value="1"/>
</dbReference>
<dbReference type="Proteomes" id="UP000294003">
    <property type="component" value="Unassembled WGS sequence"/>
</dbReference>
<dbReference type="InterPro" id="IPR036291">
    <property type="entry name" value="NAD(P)-bd_dom_sf"/>
</dbReference>
<feature type="domain" description="Endonuclease/exonuclease/phosphatase" evidence="4">
    <location>
        <begin position="50"/>
        <end position="359"/>
    </location>
</feature>
<dbReference type="PRINTS" id="PR00081">
    <property type="entry name" value="GDHRDH"/>
</dbReference>
<name>A0ABY0HJ85_9PEZI</name>
<keyword evidence="6" id="KW-1185">Reference proteome</keyword>
<dbReference type="Gene3D" id="3.60.10.10">
    <property type="entry name" value="Endonuclease/exonuclease/phosphatase"/>
    <property type="match status" value="1"/>
</dbReference>
<evidence type="ECO:0000256" key="3">
    <source>
        <dbReference type="SAM" id="MobiDB-lite"/>
    </source>
</evidence>
<protein>
    <recommendedName>
        <fullName evidence="4">Endonuclease/exonuclease/phosphatase domain-containing protein</fullName>
    </recommendedName>
</protein>
<sequence length="690" mass="75423">MEKRFTSKSGRISPPSLKRQKPSPIVAPTQDTQRSAGAFASTIGTLSIFSWNVNGIAPFVQDYLQKPISAFFKPSSTAGKKRRRGATDDDVTTDSEDEGIKEAVEMGDLMKEGKASLRAVLQRYQWPHILFLQEVKIRAGDAKTMAAVRMEVNDAGGHTRSDRMRNSHGHVDGTDIRKKEPYAAWLEDGGPEYDVQFNLPADPRNVKGFGGKVYGVAAIIRKDFMHRYVQSVREVAWDGEGRVQIIETGEVSFPLDPDPEAGPTSSDETEPGNETSEKDRSEFAAKFAIINIYAVNGTSNWYYNTQTGVEVGTRHDRKLAVHTELLREAHALQCKGFQVIIAGDLNVARNELDGHPNLRTWPHQHVLNRLDFNMKFFTNQPINNISSRASYSKDVAACTEESIQGFDGINSRLLMACYSSTARASVEGRNAIVTGSSRGIGKAIAIRLASDGYNVCINDIPANKKGCEEVVGEIQALGRQACVAVADVSKRDEVKQMVQTSVDVLGPLDTMIANAGIAQAKAPLDVTEAEFEHMFAVNVFGVNNCYTEAAKQMIAQGTCQPDRPGKIIGAASIVAFKPFQLLPHYSAAKWAVRGLTQAYAMQLAEHNITVNAYAPGIVGTAMWDQIDAQIAEKRGARRGDIFKKFVREYTALGRASVPEDVAKLVSFLASSDSDFCTGQTQVVDGGIVFT</sequence>
<dbReference type="SUPFAM" id="SSF56219">
    <property type="entry name" value="DNase I-like"/>
    <property type="match status" value="1"/>
</dbReference>